<evidence type="ECO:0000313" key="1">
    <source>
        <dbReference type="EnsemblMetazoa" id="AALB014916-PA"/>
    </source>
</evidence>
<dbReference type="EnsemblMetazoa" id="AALB014916-RA">
    <property type="protein sequence ID" value="AALB014916-PA"/>
    <property type="gene ID" value="AALB014916"/>
</dbReference>
<dbReference type="AlphaFoldDB" id="A0A182FZ99"/>
<sequence>MPPAVGLHNGGQRDSSEVAPWTMVVM</sequence>
<dbReference type="VEuPathDB" id="VectorBase:AALB014916"/>
<accession>A0A182FZ99</accession>
<dbReference type="Proteomes" id="UP000069272">
    <property type="component" value="Chromosome 3R"/>
</dbReference>
<reference evidence="1" key="2">
    <citation type="submission" date="2022-08" db="UniProtKB">
        <authorList>
            <consortium name="EnsemblMetazoa"/>
        </authorList>
    </citation>
    <scope>IDENTIFICATION</scope>
    <source>
        <strain evidence="1">STECLA/ALBI9_A</strain>
    </source>
</reference>
<reference evidence="1 2" key="1">
    <citation type="journal article" date="2017" name="G3 (Bethesda)">
        <title>The Physical Genome Mapping of Anopheles albimanus Corrected Scaffold Misassemblies and Identified Interarm Rearrangements in Genus Anopheles.</title>
        <authorList>
            <person name="Artemov G.N."/>
            <person name="Peery A.N."/>
            <person name="Jiang X."/>
            <person name="Tu Z."/>
            <person name="Stegniy V.N."/>
            <person name="Sharakhova M.V."/>
            <person name="Sharakhov I.V."/>
        </authorList>
    </citation>
    <scope>NUCLEOTIDE SEQUENCE [LARGE SCALE GENOMIC DNA]</scope>
    <source>
        <strain evidence="1 2">ALBI9_A</strain>
    </source>
</reference>
<protein>
    <submittedName>
        <fullName evidence="1">Uncharacterized protein</fullName>
    </submittedName>
</protein>
<name>A0A182FZ99_ANOAL</name>
<proteinExistence type="predicted"/>
<keyword evidence="2" id="KW-1185">Reference proteome</keyword>
<evidence type="ECO:0000313" key="2">
    <source>
        <dbReference type="Proteomes" id="UP000069272"/>
    </source>
</evidence>
<organism evidence="1 2">
    <name type="scientific">Anopheles albimanus</name>
    <name type="common">New world malaria mosquito</name>
    <dbReference type="NCBI Taxonomy" id="7167"/>
    <lineage>
        <taxon>Eukaryota</taxon>
        <taxon>Metazoa</taxon>
        <taxon>Ecdysozoa</taxon>
        <taxon>Arthropoda</taxon>
        <taxon>Hexapoda</taxon>
        <taxon>Insecta</taxon>
        <taxon>Pterygota</taxon>
        <taxon>Neoptera</taxon>
        <taxon>Endopterygota</taxon>
        <taxon>Diptera</taxon>
        <taxon>Nematocera</taxon>
        <taxon>Culicoidea</taxon>
        <taxon>Culicidae</taxon>
        <taxon>Anophelinae</taxon>
        <taxon>Anopheles</taxon>
    </lineage>
</organism>